<evidence type="ECO:0000256" key="1">
    <source>
        <dbReference type="SAM" id="MobiDB-lite"/>
    </source>
</evidence>
<accession>A0A834X068</accession>
<dbReference type="PANTHER" id="PTHR33983">
    <property type="entry name" value="OS07G0185900 PROTEIN"/>
    <property type="match status" value="1"/>
</dbReference>
<evidence type="ECO:0000313" key="3">
    <source>
        <dbReference type="Proteomes" id="UP000634136"/>
    </source>
</evidence>
<name>A0A834X068_9FABA</name>
<dbReference type="PANTHER" id="PTHR33983:SF1">
    <property type="entry name" value="OS07G0185900 PROTEIN"/>
    <property type="match status" value="1"/>
</dbReference>
<comment type="caution">
    <text evidence="2">The sequence shown here is derived from an EMBL/GenBank/DDBJ whole genome shotgun (WGS) entry which is preliminary data.</text>
</comment>
<keyword evidence="3" id="KW-1185">Reference proteome</keyword>
<reference evidence="2" key="1">
    <citation type="submission" date="2020-09" db="EMBL/GenBank/DDBJ databases">
        <title>Genome-Enabled Discovery of Anthraquinone Biosynthesis in Senna tora.</title>
        <authorList>
            <person name="Kang S.-H."/>
            <person name="Pandey R.P."/>
            <person name="Lee C.-M."/>
            <person name="Sim J.-S."/>
            <person name="Jeong J.-T."/>
            <person name="Choi B.-S."/>
            <person name="Jung M."/>
            <person name="Ginzburg D."/>
            <person name="Zhao K."/>
            <person name="Won S.Y."/>
            <person name="Oh T.-J."/>
            <person name="Yu Y."/>
            <person name="Kim N.-H."/>
            <person name="Lee O.R."/>
            <person name="Lee T.-H."/>
            <person name="Bashyal P."/>
            <person name="Kim T.-S."/>
            <person name="Lee W.-H."/>
            <person name="Kawkins C."/>
            <person name="Kim C.-K."/>
            <person name="Kim J.S."/>
            <person name="Ahn B.O."/>
            <person name="Rhee S.Y."/>
            <person name="Sohng J.K."/>
        </authorList>
    </citation>
    <scope>NUCLEOTIDE SEQUENCE</scope>
    <source>
        <tissue evidence="2">Leaf</tissue>
    </source>
</reference>
<gene>
    <name evidence="2" type="ORF">G2W53_010934</name>
</gene>
<proteinExistence type="predicted"/>
<sequence length="85" mass="9244">MSMGRFVEMLDQGVRICLRVHSNCPQTGRKYYHPPSVDGDHHRDARSAVSGGAGVSSPPPSQQMLFFRTRAAAVGEGLDVILFSV</sequence>
<dbReference type="AlphaFoldDB" id="A0A834X068"/>
<evidence type="ECO:0000313" key="2">
    <source>
        <dbReference type="EMBL" id="KAF7836075.1"/>
    </source>
</evidence>
<dbReference type="OrthoDB" id="747111at2759"/>
<organism evidence="2 3">
    <name type="scientific">Senna tora</name>
    <dbReference type="NCBI Taxonomy" id="362788"/>
    <lineage>
        <taxon>Eukaryota</taxon>
        <taxon>Viridiplantae</taxon>
        <taxon>Streptophyta</taxon>
        <taxon>Embryophyta</taxon>
        <taxon>Tracheophyta</taxon>
        <taxon>Spermatophyta</taxon>
        <taxon>Magnoliopsida</taxon>
        <taxon>eudicotyledons</taxon>
        <taxon>Gunneridae</taxon>
        <taxon>Pentapetalae</taxon>
        <taxon>rosids</taxon>
        <taxon>fabids</taxon>
        <taxon>Fabales</taxon>
        <taxon>Fabaceae</taxon>
        <taxon>Caesalpinioideae</taxon>
        <taxon>Cassia clade</taxon>
        <taxon>Senna</taxon>
    </lineage>
</organism>
<dbReference type="Proteomes" id="UP000634136">
    <property type="component" value="Unassembled WGS sequence"/>
</dbReference>
<protein>
    <submittedName>
        <fullName evidence="2">Uncharacterized protein</fullName>
    </submittedName>
</protein>
<feature type="region of interest" description="Disordered" evidence="1">
    <location>
        <begin position="29"/>
        <end position="60"/>
    </location>
</feature>
<dbReference type="EMBL" id="JAAIUW010000004">
    <property type="protein sequence ID" value="KAF7836075.1"/>
    <property type="molecule type" value="Genomic_DNA"/>
</dbReference>